<proteinExistence type="predicted"/>
<feature type="domain" description="Transposase IS200-like" evidence="1">
    <location>
        <begin position="20"/>
        <end position="131"/>
    </location>
</feature>
<dbReference type="RefSeq" id="WP_200354484.1">
    <property type="nucleotide sequence ID" value="NZ_JAENIL010000007.1"/>
</dbReference>
<dbReference type="GO" id="GO:0043565">
    <property type="term" value="F:sequence-specific DNA binding"/>
    <property type="evidence" value="ECO:0007669"/>
    <property type="project" value="TreeGrafter"/>
</dbReference>
<dbReference type="SUPFAM" id="SSF143422">
    <property type="entry name" value="Transposase IS200-like"/>
    <property type="match status" value="1"/>
</dbReference>
<dbReference type="PANTHER" id="PTHR36966">
    <property type="entry name" value="REP-ASSOCIATED TYROSINE TRANSPOSASE"/>
    <property type="match status" value="1"/>
</dbReference>
<gene>
    <name evidence="2" type="ORF">JIN87_05285</name>
</gene>
<sequence length="156" mass="18646">MESYQRKHPASLPLLYTDKKPNIIFLTVCTHKRRQILALPESHQTLITAWTKADHWQVGHYLIMPDHIHLFCSPANPNHLPVKAWVKYWKSIASQNWPDNSEHPIWQIDCWDSQLRTGDSYTAKWDYVQQNPIRAKRVDRTEDWPYKGKQNDLFWQ</sequence>
<keyword evidence="3" id="KW-1185">Reference proteome</keyword>
<reference evidence="2" key="1">
    <citation type="submission" date="2021-01" db="EMBL/GenBank/DDBJ databases">
        <title>Modified the classification status of verrucomicrobia.</title>
        <authorList>
            <person name="Feng X."/>
        </authorList>
    </citation>
    <scope>NUCLEOTIDE SEQUENCE</scope>
    <source>
        <strain evidence="2">KCTC 13126</strain>
    </source>
</reference>
<dbReference type="InterPro" id="IPR002686">
    <property type="entry name" value="Transposase_17"/>
</dbReference>
<dbReference type="AlphaFoldDB" id="A0A934RVM6"/>
<evidence type="ECO:0000259" key="1">
    <source>
        <dbReference type="SMART" id="SM01321"/>
    </source>
</evidence>
<accession>A0A934RVM6</accession>
<dbReference type="SMART" id="SM01321">
    <property type="entry name" value="Y1_Tnp"/>
    <property type="match status" value="1"/>
</dbReference>
<dbReference type="GO" id="GO:0006313">
    <property type="term" value="P:DNA transposition"/>
    <property type="evidence" value="ECO:0007669"/>
    <property type="project" value="InterPro"/>
</dbReference>
<comment type="caution">
    <text evidence="2">The sequence shown here is derived from an EMBL/GenBank/DDBJ whole genome shotgun (WGS) entry which is preliminary data.</text>
</comment>
<protein>
    <submittedName>
        <fullName evidence="2">Transposase</fullName>
    </submittedName>
</protein>
<dbReference type="GO" id="GO:0004803">
    <property type="term" value="F:transposase activity"/>
    <property type="evidence" value="ECO:0007669"/>
    <property type="project" value="InterPro"/>
</dbReference>
<dbReference type="EMBL" id="JAENIL010000007">
    <property type="protein sequence ID" value="MBK1876270.1"/>
    <property type="molecule type" value="Genomic_DNA"/>
</dbReference>
<evidence type="ECO:0000313" key="3">
    <source>
        <dbReference type="Proteomes" id="UP000617628"/>
    </source>
</evidence>
<dbReference type="Gene3D" id="3.30.70.1290">
    <property type="entry name" value="Transposase IS200-like"/>
    <property type="match status" value="1"/>
</dbReference>
<evidence type="ECO:0000313" key="2">
    <source>
        <dbReference type="EMBL" id="MBK1876270.1"/>
    </source>
</evidence>
<name>A0A934RVM6_9BACT</name>
<dbReference type="PANTHER" id="PTHR36966:SF1">
    <property type="entry name" value="REP-ASSOCIATED TYROSINE TRANSPOSASE"/>
    <property type="match status" value="1"/>
</dbReference>
<dbReference type="InterPro" id="IPR036515">
    <property type="entry name" value="Transposase_17_sf"/>
</dbReference>
<organism evidence="2 3">
    <name type="scientific">Pelagicoccus mobilis</name>
    <dbReference type="NCBI Taxonomy" id="415221"/>
    <lineage>
        <taxon>Bacteria</taxon>
        <taxon>Pseudomonadati</taxon>
        <taxon>Verrucomicrobiota</taxon>
        <taxon>Opitutia</taxon>
        <taxon>Puniceicoccales</taxon>
        <taxon>Pelagicoccaceae</taxon>
        <taxon>Pelagicoccus</taxon>
    </lineage>
</organism>
<dbReference type="Proteomes" id="UP000617628">
    <property type="component" value="Unassembled WGS sequence"/>
</dbReference>
<dbReference type="InterPro" id="IPR052715">
    <property type="entry name" value="RAYT_transposase"/>
</dbReference>